<name>A0A1R1XP50_9FUNG</name>
<protein>
    <submittedName>
        <fullName evidence="1">Uncharacterized protein</fullName>
    </submittedName>
</protein>
<proteinExistence type="predicted"/>
<comment type="caution">
    <text evidence="1">The sequence shown here is derived from an EMBL/GenBank/DDBJ whole genome shotgun (WGS) entry which is preliminary data.</text>
</comment>
<dbReference type="Proteomes" id="UP000187429">
    <property type="component" value="Unassembled WGS sequence"/>
</dbReference>
<sequence length="87" mass="9650">MWCSKLKNSNVGARHKKTNTRMLINSSVGLPAAYLKVNGINLPTERSTQTLLQVGWMSEVKSSLGIVIICSKTEFVEIIELLLSVFI</sequence>
<evidence type="ECO:0000313" key="1">
    <source>
        <dbReference type="EMBL" id="OMJ16416.1"/>
    </source>
</evidence>
<dbReference type="EMBL" id="LSSM01003908">
    <property type="protein sequence ID" value="OMJ16416.1"/>
    <property type="molecule type" value="Genomic_DNA"/>
</dbReference>
<gene>
    <name evidence="1" type="ORF">AYI69_g7845</name>
</gene>
<keyword evidence="2" id="KW-1185">Reference proteome</keyword>
<evidence type="ECO:0000313" key="2">
    <source>
        <dbReference type="Proteomes" id="UP000187429"/>
    </source>
</evidence>
<reference evidence="2" key="1">
    <citation type="submission" date="2017-01" db="EMBL/GenBank/DDBJ databases">
        <authorList>
            <person name="Wang Y."/>
            <person name="White M."/>
            <person name="Kvist S."/>
            <person name="Moncalvo J.-M."/>
        </authorList>
    </citation>
    <scope>NUCLEOTIDE SEQUENCE [LARGE SCALE GENOMIC DNA]</scope>
    <source>
        <strain evidence="2">ID-206-W2</strain>
    </source>
</reference>
<organism evidence="1 2">
    <name type="scientific">Smittium culicis</name>
    <dbReference type="NCBI Taxonomy" id="133412"/>
    <lineage>
        <taxon>Eukaryota</taxon>
        <taxon>Fungi</taxon>
        <taxon>Fungi incertae sedis</taxon>
        <taxon>Zoopagomycota</taxon>
        <taxon>Kickxellomycotina</taxon>
        <taxon>Harpellomycetes</taxon>
        <taxon>Harpellales</taxon>
        <taxon>Legeriomycetaceae</taxon>
        <taxon>Smittium</taxon>
    </lineage>
</organism>
<accession>A0A1R1XP50</accession>
<dbReference type="AlphaFoldDB" id="A0A1R1XP50"/>